<keyword evidence="3" id="KW-1185">Reference proteome</keyword>
<feature type="region of interest" description="Disordered" evidence="1">
    <location>
        <begin position="47"/>
        <end position="66"/>
    </location>
</feature>
<evidence type="ECO:0000256" key="1">
    <source>
        <dbReference type="SAM" id="MobiDB-lite"/>
    </source>
</evidence>
<evidence type="ECO:0000313" key="2">
    <source>
        <dbReference type="EMBL" id="KAF0920845.1"/>
    </source>
</evidence>
<sequence length="228" mass="24797">RLRPCLAGAPPILVGPDATSCRCRRRNLKDCAIPLSLRSAACCGRTGGRHRGAAKERGERTRMSHEEEEEATAMGWALLVATARVPGSLLVKWWKMETNGSSGGVHPQSVLLDDCIESWTTASNRFRNIFYTSCKEERGTGEAGSSAATRHLGHDAIVVLRQAELPSTSSARLLGNPHRGWWRSLGASRADGRGGQELKAACINAASMACQSEWFKFHVRDINNPCLS</sequence>
<protein>
    <submittedName>
        <fullName evidence="2">Uncharacterized protein</fullName>
    </submittedName>
</protein>
<dbReference type="EMBL" id="SPHZ02000005">
    <property type="protein sequence ID" value="KAF0920845.1"/>
    <property type="molecule type" value="Genomic_DNA"/>
</dbReference>
<comment type="caution">
    <text evidence="2">The sequence shown here is derived from an EMBL/GenBank/DDBJ whole genome shotgun (WGS) entry which is preliminary data.</text>
</comment>
<accession>A0A6G1E6W3</accession>
<reference evidence="2 3" key="1">
    <citation type="submission" date="2019-11" db="EMBL/GenBank/DDBJ databases">
        <title>Whole genome sequence of Oryza granulata.</title>
        <authorList>
            <person name="Li W."/>
        </authorList>
    </citation>
    <scope>NUCLEOTIDE SEQUENCE [LARGE SCALE GENOMIC DNA]</scope>
    <source>
        <strain evidence="3">cv. Menghai</strain>
        <tissue evidence="2">Leaf</tissue>
    </source>
</reference>
<feature type="non-terminal residue" evidence="2">
    <location>
        <position position="1"/>
    </location>
</feature>
<dbReference type="Proteomes" id="UP000479710">
    <property type="component" value="Unassembled WGS sequence"/>
</dbReference>
<dbReference type="AlphaFoldDB" id="A0A6G1E6W3"/>
<organism evidence="2 3">
    <name type="scientific">Oryza meyeriana var. granulata</name>
    <dbReference type="NCBI Taxonomy" id="110450"/>
    <lineage>
        <taxon>Eukaryota</taxon>
        <taxon>Viridiplantae</taxon>
        <taxon>Streptophyta</taxon>
        <taxon>Embryophyta</taxon>
        <taxon>Tracheophyta</taxon>
        <taxon>Spermatophyta</taxon>
        <taxon>Magnoliopsida</taxon>
        <taxon>Liliopsida</taxon>
        <taxon>Poales</taxon>
        <taxon>Poaceae</taxon>
        <taxon>BOP clade</taxon>
        <taxon>Oryzoideae</taxon>
        <taxon>Oryzeae</taxon>
        <taxon>Oryzinae</taxon>
        <taxon>Oryza</taxon>
        <taxon>Oryza meyeriana</taxon>
    </lineage>
</organism>
<name>A0A6G1E6W3_9ORYZ</name>
<proteinExistence type="predicted"/>
<feature type="compositionally biased region" description="Basic and acidic residues" evidence="1">
    <location>
        <begin position="53"/>
        <end position="65"/>
    </location>
</feature>
<gene>
    <name evidence="2" type="ORF">E2562_037384</name>
</gene>
<evidence type="ECO:0000313" key="3">
    <source>
        <dbReference type="Proteomes" id="UP000479710"/>
    </source>
</evidence>